<evidence type="ECO:0000259" key="5">
    <source>
        <dbReference type="Pfam" id="PF00413"/>
    </source>
</evidence>
<dbReference type="GO" id="GO:0008270">
    <property type="term" value="F:zinc ion binding"/>
    <property type="evidence" value="ECO:0007669"/>
    <property type="project" value="InterPro"/>
</dbReference>
<dbReference type="GO" id="GO:0004222">
    <property type="term" value="F:metalloendopeptidase activity"/>
    <property type="evidence" value="ECO:0007669"/>
    <property type="project" value="InterPro"/>
</dbReference>
<dbReference type="Pfam" id="PF00413">
    <property type="entry name" value="Peptidase_M10"/>
    <property type="match status" value="1"/>
</dbReference>
<dbReference type="PANTHER" id="PTHR10201:SF272">
    <property type="entry name" value="METALLOENDOPROTEINASE 5-MMP"/>
    <property type="match status" value="1"/>
</dbReference>
<evidence type="ECO:0000256" key="1">
    <source>
        <dbReference type="ARBA" id="ARBA00022670"/>
    </source>
</evidence>
<evidence type="ECO:0000313" key="7">
    <source>
        <dbReference type="Proteomes" id="UP000029859"/>
    </source>
</evidence>
<dbReference type="Proteomes" id="UP000029859">
    <property type="component" value="Unassembled WGS sequence"/>
</dbReference>
<dbReference type="InterPro" id="IPR024079">
    <property type="entry name" value="MetalloPept_cat_dom_sf"/>
</dbReference>
<comment type="caution">
    <text evidence="6">The sequence shown here is derived from an EMBL/GenBank/DDBJ whole genome shotgun (WGS) entry which is preliminary data.</text>
</comment>
<keyword evidence="7" id="KW-1185">Reference proteome</keyword>
<name>A0A099T002_METMT</name>
<evidence type="ECO:0000313" key="6">
    <source>
        <dbReference type="EMBL" id="KGK98472.1"/>
    </source>
</evidence>
<dbReference type="PANTHER" id="PTHR10201">
    <property type="entry name" value="MATRIX METALLOPROTEINASE"/>
    <property type="match status" value="1"/>
</dbReference>
<proteinExistence type="predicted"/>
<dbReference type="InterPro" id="IPR001818">
    <property type="entry name" value="Pept_M10_metallopeptidase"/>
</dbReference>
<sequence length="188" mass="20943">MKNKTKAKKLIFGSIFICLVVLISISPVSAYTLNNLWWQYENAAFTTDSSVPSSWSYSITQSLSEWNDADSDFYFYQLGGQNNKFLYDSLGSTTTTLATTKKWKYTDTSYLSRCEITFNSDKSWSTTGESTKFDVQSAATHELGHCLSLGHSGVTDATMYDTMAKGETKKRTLHADDECGIIAIYGNA</sequence>
<dbReference type="EMBL" id="JRHO01000014">
    <property type="protein sequence ID" value="KGK98472.1"/>
    <property type="molecule type" value="Genomic_DNA"/>
</dbReference>
<feature type="domain" description="Peptidase M10 metallopeptidase" evidence="5">
    <location>
        <begin position="112"/>
        <end position="186"/>
    </location>
</feature>
<evidence type="ECO:0000256" key="3">
    <source>
        <dbReference type="ARBA" id="ARBA00022801"/>
    </source>
</evidence>
<dbReference type="RefSeq" id="WP_048195981.1">
    <property type="nucleotide sequence ID" value="NZ_CAAGSM010000004.1"/>
</dbReference>
<dbReference type="GO" id="GO:0031012">
    <property type="term" value="C:extracellular matrix"/>
    <property type="evidence" value="ECO:0007669"/>
    <property type="project" value="InterPro"/>
</dbReference>
<keyword evidence="3" id="KW-0378">Hydrolase</keyword>
<protein>
    <recommendedName>
        <fullName evidence="5">Peptidase M10 metallopeptidase domain-containing protein</fullName>
    </recommendedName>
</protein>
<dbReference type="OrthoDB" id="137831at2157"/>
<evidence type="ECO:0000256" key="4">
    <source>
        <dbReference type="ARBA" id="ARBA00022833"/>
    </source>
</evidence>
<reference evidence="6 7" key="1">
    <citation type="submission" date="2014-09" db="EMBL/GenBank/DDBJ databases">
        <title>Draft genome sequence of an obligately methylotrophic methanogen, Methanococcoides methylutens, isolated from marine sediment.</title>
        <authorList>
            <person name="Guan Y."/>
            <person name="Ngugi D.K."/>
            <person name="Blom J."/>
            <person name="Ali S."/>
            <person name="Ferry J.G."/>
            <person name="Stingl U."/>
        </authorList>
    </citation>
    <scope>NUCLEOTIDE SEQUENCE [LARGE SCALE GENOMIC DNA]</scope>
    <source>
        <strain evidence="6 7">DSM 2657</strain>
    </source>
</reference>
<keyword evidence="2" id="KW-0479">Metal-binding</keyword>
<dbReference type="GO" id="GO:0030574">
    <property type="term" value="P:collagen catabolic process"/>
    <property type="evidence" value="ECO:0007669"/>
    <property type="project" value="TreeGrafter"/>
</dbReference>
<dbReference type="InterPro" id="IPR021190">
    <property type="entry name" value="Pept_M10A"/>
</dbReference>
<dbReference type="AlphaFoldDB" id="A0A099T002"/>
<dbReference type="PRINTS" id="PR00138">
    <property type="entry name" value="MATRIXIN"/>
</dbReference>
<keyword evidence="1" id="KW-0645">Protease</keyword>
<evidence type="ECO:0000256" key="2">
    <source>
        <dbReference type="ARBA" id="ARBA00022723"/>
    </source>
</evidence>
<gene>
    <name evidence="6" type="ORF">LI82_12305</name>
</gene>
<keyword evidence="4" id="KW-0862">Zinc</keyword>
<accession>A0A099T002</accession>
<dbReference type="GO" id="GO:0030198">
    <property type="term" value="P:extracellular matrix organization"/>
    <property type="evidence" value="ECO:0007669"/>
    <property type="project" value="TreeGrafter"/>
</dbReference>
<dbReference type="Gene3D" id="3.40.390.10">
    <property type="entry name" value="Collagenase (Catalytic Domain)"/>
    <property type="match status" value="1"/>
</dbReference>
<organism evidence="6 7">
    <name type="scientific">Methanococcoides methylutens</name>
    <dbReference type="NCBI Taxonomy" id="2226"/>
    <lineage>
        <taxon>Archaea</taxon>
        <taxon>Methanobacteriati</taxon>
        <taxon>Methanobacteriota</taxon>
        <taxon>Stenosarchaea group</taxon>
        <taxon>Methanomicrobia</taxon>
        <taxon>Methanosarcinales</taxon>
        <taxon>Methanosarcinaceae</taxon>
        <taxon>Methanococcoides</taxon>
    </lineage>
</organism>
<dbReference type="SUPFAM" id="SSF55486">
    <property type="entry name" value="Metalloproteases ('zincins'), catalytic domain"/>
    <property type="match status" value="1"/>
</dbReference>
<dbReference type="GO" id="GO:0006508">
    <property type="term" value="P:proteolysis"/>
    <property type="evidence" value="ECO:0007669"/>
    <property type="project" value="UniProtKB-KW"/>
</dbReference>